<evidence type="ECO:0000313" key="2">
    <source>
        <dbReference type="EMBL" id="KIM20748.1"/>
    </source>
</evidence>
<dbReference type="Proteomes" id="UP000054097">
    <property type="component" value="Unassembled WGS sequence"/>
</dbReference>
<reference evidence="3" key="2">
    <citation type="submission" date="2015-01" db="EMBL/GenBank/DDBJ databases">
        <title>Evolutionary Origins and Diversification of the Mycorrhizal Mutualists.</title>
        <authorList>
            <consortium name="DOE Joint Genome Institute"/>
            <consortium name="Mycorrhizal Genomics Consortium"/>
            <person name="Kohler A."/>
            <person name="Kuo A."/>
            <person name="Nagy L.G."/>
            <person name="Floudas D."/>
            <person name="Copeland A."/>
            <person name="Barry K.W."/>
            <person name="Cichocki N."/>
            <person name="Veneault-Fourrey C."/>
            <person name="LaButti K."/>
            <person name="Lindquist E.A."/>
            <person name="Lipzen A."/>
            <person name="Lundell T."/>
            <person name="Morin E."/>
            <person name="Murat C."/>
            <person name="Riley R."/>
            <person name="Ohm R."/>
            <person name="Sun H."/>
            <person name="Tunlid A."/>
            <person name="Henrissat B."/>
            <person name="Grigoriev I.V."/>
            <person name="Hibbett D.S."/>
            <person name="Martin F."/>
        </authorList>
    </citation>
    <scope>NUCLEOTIDE SEQUENCE [LARGE SCALE GENOMIC DNA]</scope>
    <source>
        <strain evidence="3">MAFF 305830</strain>
    </source>
</reference>
<feature type="region of interest" description="Disordered" evidence="1">
    <location>
        <begin position="1"/>
        <end position="44"/>
    </location>
</feature>
<protein>
    <submittedName>
        <fullName evidence="2">Uncharacterized protein</fullName>
    </submittedName>
</protein>
<gene>
    <name evidence="2" type="ORF">M408DRAFT_12897</name>
</gene>
<feature type="region of interest" description="Disordered" evidence="1">
    <location>
        <begin position="118"/>
        <end position="152"/>
    </location>
</feature>
<accession>A0A0C2W2P6</accession>
<reference evidence="2 3" key="1">
    <citation type="submission" date="2014-04" db="EMBL/GenBank/DDBJ databases">
        <authorList>
            <consortium name="DOE Joint Genome Institute"/>
            <person name="Kuo A."/>
            <person name="Zuccaro A."/>
            <person name="Kohler A."/>
            <person name="Nagy L.G."/>
            <person name="Floudas D."/>
            <person name="Copeland A."/>
            <person name="Barry K.W."/>
            <person name="Cichocki N."/>
            <person name="Veneault-Fourrey C."/>
            <person name="LaButti K."/>
            <person name="Lindquist E.A."/>
            <person name="Lipzen A."/>
            <person name="Lundell T."/>
            <person name="Morin E."/>
            <person name="Murat C."/>
            <person name="Sun H."/>
            <person name="Tunlid A."/>
            <person name="Henrissat B."/>
            <person name="Grigoriev I.V."/>
            <person name="Hibbett D.S."/>
            <person name="Martin F."/>
            <person name="Nordberg H.P."/>
            <person name="Cantor M.N."/>
            <person name="Hua S.X."/>
        </authorList>
    </citation>
    <scope>NUCLEOTIDE SEQUENCE [LARGE SCALE GENOMIC DNA]</scope>
    <source>
        <strain evidence="2 3">MAFF 305830</strain>
    </source>
</reference>
<organism evidence="2 3">
    <name type="scientific">Serendipita vermifera MAFF 305830</name>
    <dbReference type="NCBI Taxonomy" id="933852"/>
    <lineage>
        <taxon>Eukaryota</taxon>
        <taxon>Fungi</taxon>
        <taxon>Dikarya</taxon>
        <taxon>Basidiomycota</taxon>
        <taxon>Agaricomycotina</taxon>
        <taxon>Agaricomycetes</taxon>
        <taxon>Sebacinales</taxon>
        <taxon>Serendipitaceae</taxon>
        <taxon>Serendipita</taxon>
    </lineage>
</organism>
<proteinExistence type="predicted"/>
<evidence type="ECO:0000313" key="3">
    <source>
        <dbReference type="Proteomes" id="UP000054097"/>
    </source>
</evidence>
<name>A0A0C2W2P6_SERVB</name>
<dbReference type="AlphaFoldDB" id="A0A0C2W2P6"/>
<keyword evidence="3" id="KW-1185">Reference proteome</keyword>
<sequence length="244" mass="26495">MSSRGLSGYTQAGTGEAEENAPISPAIDTKGSGGPTIPTPSVPNTQRLTEILQGHGYNNFSFTTVKRLRPIGQTLHQGIFWWEGQLYAETPNLYPNAKAAKEGVATIALPPSIYHPQASGTLGAIPDSATHPPYQASPPRSTRHHQQHNADSVHELSPITAGFDIITAPDTRAFPQDLKRIHSNLCYTTQHGDDTPLPTWVGHLYAHAPVQDPSTVPTKENSTSWLNLNLPWVMVVTDKAYGCY</sequence>
<dbReference type="HOGENOM" id="CLU_1138588_0_0_1"/>
<evidence type="ECO:0000256" key="1">
    <source>
        <dbReference type="SAM" id="MobiDB-lite"/>
    </source>
</evidence>
<feature type="compositionally biased region" description="Polar residues" evidence="1">
    <location>
        <begin position="1"/>
        <end position="13"/>
    </location>
</feature>
<dbReference type="EMBL" id="KN824410">
    <property type="protein sequence ID" value="KIM20748.1"/>
    <property type="molecule type" value="Genomic_DNA"/>
</dbReference>